<evidence type="ECO:0000313" key="4">
    <source>
        <dbReference type="Proteomes" id="UP000432350"/>
    </source>
</evidence>
<gene>
    <name evidence="1" type="ORF">NCTC11343_01260</name>
    <name evidence="2" type="ORF">SPHINGO8BC_60629</name>
</gene>
<proteinExistence type="predicted"/>
<dbReference type="EMBL" id="UAUU01000003">
    <property type="protein sequence ID" value="SPZ84716.1"/>
    <property type="molecule type" value="Genomic_DNA"/>
</dbReference>
<dbReference type="AlphaFoldDB" id="A0A2X2IZG2"/>
<accession>A0A654DI77</accession>
<dbReference type="Gene3D" id="3.30.530.20">
    <property type="match status" value="1"/>
</dbReference>
<accession>A0A2X2IZG2</accession>
<dbReference type="EMBL" id="CABWMV010000025">
    <property type="protein sequence ID" value="VXD05685.1"/>
    <property type="molecule type" value="Genomic_DNA"/>
</dbReference>
<dbReference type="Proteomes" id="UP000432350">
    <property type="component" value="Unassembled WGS sequence"/>
</dbReference>
<dbReference type="SUPFAM" id="SSF55961">
    <property type="entry name" value="Bet v1-like"/>
    <property type="match status" value="1"/>
</dbReference>
<dbReference type="Proteomes" id="UP000251241">
    <property type="component" value="Unassembled WGS sequence"/>
</dbReference>
<sequence length="172" mass="19442">MIMKILKKILIVLAIIIAIPLITAIFVSKDFSAQSEITINKPKQEVFNYVKMLKNQDNFGVWQLSDPQMKKTEQGVDGQVGYKSSWDGKKVGKGSQTITKIVEGETIETALDFGMGEPAKGYFILKEISPNQTLVTWGISGKSPYPWNFMNLFMNMNKDFDQGLKNLKNRLE</sequence>
<protein>
    <submittedName>
        <fullName evidence="1">Polyketide cyclase / dehydrase and lipid transport</fullName>
    </submittedName>
</protein>
<dbReference type="InterPro" id="IPR023393">
    <property type="entry name" value="START-like_dom_sf"/>
</dbReference>
<reference evidence="2 4" key="2">
    <citation type="submission" date="2019-10" db="EMBL/GenBank/DDBJ databases">
        <authorList>
            <person name="Karimi E."/>
        </authorList>
    </citation>
    <scope>NUCLEOTIDE SEQUENCE [LARGE SCALE GENOMIC DNA]</scope>
    <source>
        <strain evidence="2">Sphingobacterium sp. 8BC</strain>
    </source>
</reference>
<organism evidence="1 3">
    <name type="scientific">Sphingobacterium multivorum</name>
    <dbReference type="NCBI Taxonomy" id="28454"/>
    <lineage>
        <taxon>Bacteria</taxon>
        <taxon>Pseudomonadati</taxon>
        <taxon>Bacteroidota</taxon>
        <taxon>Sphingobacteriia</taxon>
        <taxon>Sphingobacteriales</taxon>
        <taxon>Sphingobacteriaceae</taxon>
        <taxon>Sphingobacterium</taxon>
    </lineage>
</organism>
<reference evidence="1 3" key="1">
    <citation type="submission" date="2018-06" db="EMBL/GenBank/DDBJ databases">
        <authorList>
            <consortium name="Pathogen Informatics"/>
            <person name="Doyle S."/>
        </authorList>
    </citation>
    <scope>NUCLEOTIDE SEQUENCE [LARGE SCALE GENOMIC DNA]</scope>
    <source>
        <strain evidence="1 3">NCTC11343</strain>
    </source>
</reference>
<dbReference type="CDD" id="cd07818">
    <property type="entry name" value="SRPBCC_1"/>
    <property type="match status" value="1"/>
</dbReference>
<evidence type="ECO:0000313" key="2">
    <source>
        <dbReference type="EMBL" id="VXD05685.1"/>
    </source>
</evidence>
<evidence type="ECO:0000313" key="1">
    <source>
        <dbReference type="EMBL" id="SPZ84716.1"/>
    </source>
</evidence>
<name>A0A2X2IZG2_SPHMU</name>
<evidence type="ECO:0000313" key="3">
    <source>
        <dbReference type="Proteomes" id="UP000251241"/>
    </source>
</evidence>